<proteinExistence type="predicted"/>
<evidence type="ECO:0000256" key="2">
    <source>
        <dbReference type="ARBA" id="ARBA00022490"/>
    </source>
</evidence>
<feature type="compositionally biased region" description="Basic and acidic residues" evidence="8">
    <location>
        <begin position="455"/>
        <end position="503"/>
    </location>
</feature>
<dbReference type="EMBL" id="JAINUF010000004">
    <property type="protein sequence ID" value="KAJ8363317.1"/>
    <property type="molecule type" value="Genomic_DNA"/>
</dbReference>
<dbReference type="OrthoDB" id="9942268at2759"/>
<evidence type="ECO:0000256" key="4">
    <source>
        <dbReference type="ARBA" id="ARBA00023054"/>
    </source>
</evidence>
<dbReference type="Pfam" id="PF00169">
    <property type="entry name" value="PH"/>
    <property type="match status" value="1"/>
</dbReference>
<keyword evidence="5" id="KW-0009">Actin-binding</keyword>
<evidence type="ECO:0000313" key="11">
    <source>
        <dbReference type="Proteomes" id="UP001152622"/>
    </source>
</evidence>
<evidence type="ECO:0000256" key="5">
    <source>
        <dbReference type="ARBA" id="ARBA00023203"/>
    </source>
</evidence>
<organism evidence="10 11">
    <name type="scientific">Synaphobranchus kaupii</name>
    <name type="common">Kaup's arrowtooth eel</name>
    <dbReference type="NCBI Taxonomy" id="118154"/>
    <lineage>
        <taxon>Eukaryota</taxon>
        <taxon>Metazoa</taxon>
        <taxon>Chordata</taxon>
        <taxon>Craniata</taxon>
        <taxon>Vertebrata</taxon>
        <taxon>Euteleostomi</taxon>
        <taxon>Actinopterygii</taxon>
        <taxon>Neopterygii</taxon>
        <taxon>Teleostei</taxon>
        <taxon>Anguilliformes</taxon>
        <taxon>Synaphobranchidae</taxon>
        <taxon>Synaphobranchus</taxon>
    </lineage>
</organism>
<evidence type="ECO:0000256" key="6">
    <source>
        <dbReference type="ARBA" id="ARBA00023212"/>
    </source>
</evidence>
<dbReference type="GO" id="GO:1900026">
    <property type="term" value="P:positive regulation of substrate adhesion-dependent cell spreading"/>
    <property type="evidence" value="ECO:0007669"/>
    <property type="project" value="TreeGrafter"/>
</dbReference>
<feature type="region of interest" description="Disordered" evidence="8">
    <location>
        <begin position="766"/>
        <end position="807"/>
    </location>
</feature>
<feature type="compositionally biased region" description="Low complexity" evidence="8">
    <location>
        <begin position="132"/>
        <end position="151"/>
    </location>
</feature>
<evidence type="ECO:0000256" key="7">
    <source>
        <dbReference type="SAM" id="Coils"/>
    </source>
</evidence>
<feature type="compositionally biased region" description="Low complexity" evidence="8">
    <location>
        <begin position="45"/>
        <end position="56"/>
    </location>
</feature>
<reference evidence="10" key="1">
    <citation type="journal article" date="2023" name="Science">
        <title>Genome structures resolve the early diversification of teleost fishes.</title>
        <authorList>
            <person name="Parey E."/>
            <person name="Louis A."/>
            <person name="Montfort J."/>
            <person name="Bouchez O."/>
            <person name="Roques C."/>
            <person name="Iampietro C."/>
            <person name="Lluch J."/>
            <person name="Castinel A."/>
            <person name="Donnadieu C."/>
            <person name="Desvignes T."/>
            <person name="Floi Bucao C."/>
            <person name="Jouanno E."/>
            <person name="Wen M."/>
            <person name="Mejri S."/>
            <person name="Dirks R."/>
            <person name="Jansen H."/>
            <person name="Henkel C."/>
            <person name="Chen W.J."/>
            <person name="Zahm M."/>
            <person name="Cabau C."/>
            <person name="Klopp C."/>
            <person name="Thompson A.W."/>
            <person name="Robinson-Rechavi M."/>
            <person name="Braasch I."/>
            <person name="Lecointre G."/>
            <person name="Bobe J."/>
            <person name="Postlethwait J.H."/>
            <person name="Berthelot C."/>
            <person name="Roest Crollius H."/>
            <person name="Guiguen Y."/>
        </authorList>
    </citation>
    <scope>NUCLEOTIDE SEQUENCE</scope>
    <source>
        <strain evidence="10">WJC10195</strain>
    </source>
</reference>
<evidence type="ECO:0000313" key="10">
    <source>
        <dbReference type="EMBL" id="KAJ8363317.1"/>
    </source>
</evidence>
<feature type="compositionally biased region" description="Basic and acidic residues" evidence="8">
    <location>
        <begin position="783"/>
        <end position="792"/>
    </location>
</feature>
<feature type="compositionally biased region" description="Basic and acidic residues" evidence="8">
    <location>
        <begin position="970"/>
        <end position="984"/>
    </location>
</feature>
<feature type="compositionally biased region" description="Polar residues" evidence="8">
    <location>
        <begin position="508"/>
        <end position="520"/>
    </location>
</feature>
<feature type="coiled-coil region" evidence="7">
    <location>
        <begin position="1071"/>
        <end position="1141"/>
    </location>
</feature>
<dbReference type="GO" id="GO:0051015">
    <property type="term" value="F:actin filament binding"/>
    <property type="evidence" value="ECO:0007669"/>
    <property type="project" value="TreeGrafter"/>
</dbReference>
<keyword evidence="2" id="KW-0963">Cytoplasm</keyword>
<dbReference type="FunFam" id="2.30.29.30:FF:000133">
    <property type="entry name" value="myosin phosphatase Rho-interacting protein isoform X1"/>
    <property type="match status" value="1"/>
</dbReference>
<feature type="compositionally biased region" description="Basic and acidic residues" evidence="8">
    <location>
        <begin position="16"/>
        <end position="38"/>
    </location>
</feature>
<dbReference type="SUPFAM" id="SSF50729">
    <property type="entry name" value="PH domain-like"/>
    <property type="match status" value="1"/>
</dbReference>
<keyword evidence="11" id="KW-1185">Reference proteome</keyword>
<feature type="region of interest" description="Disordered" evidence="8">
    <location>
        <begin position="437"/>
        <end position="530"/>
    </location>
</feature>
<feature type="compositionally biased region" description="Polar residues" evidence="8">
    <location>
        <begin position="226"/>
        <end position="248"/>
    </location>
</feature>
<dbReference type="AlphaFoldDB" id="A0A9Q1J0B0"/>
<evidence type="ECO:0000259" key="9">
    <source>
        <dbReference type="PROSITE" id="PS50003"/>
    </source>
</evidence>
<gene>
    <name evidence="10" type="ORF">SKAU_G00121480</name>
</gene>
<name>A0A9Q1J0B0_SYNKA</name>
<dbReference type="PROSITE" id="PS50003">
    <property type="entry name" value="PH_DOMAIN"/>
    <property type="match status" value="1"/>
</dbReference>
<dbReference type="SMART" id="SM00233">
    <property type="entry name" value="PH"/>
    <property type="match status" value="1"/>
</dbReference>
<feature type="compositionally biased region" description="Low complexity" evidence="8">
    <location>
        <begin position="795"/>
        <end position="806"/>
    </location>
</feature>
<feature type="compositionally biased region" description="Basic residues" evidence="8">
    <location>
        <begin position="152"/>
        <end position="163"/>
    </location>
</feature>
<dbReference type="PANTHER" id="PTHR17271:SF10">
    <property type="entry name" value="TRIO AND F-ACTIN-BINDING PROTEIN"/>
    <property type="match status" value="1"/>
</dbReference>
<dbReference type="InterPro" id="IPR052223">
    <property type="entry name" value="Actin_Cytoskeleton_Reg"/>
</dbReference>
<feature type="compositionally biased region" description="Polar residues" evidence="8">
    <location>
        <begin position="99"/>
        <end position="117"/>
    </location>
</feature>
<feature type="region of interest" description="Disordered" evidence="8">
    <location>
        <begin position="706"/>
        <end position="751"/>
    </location>
</feature>
<feature type="compositionally biased region" description="Basic and acidic residues" evidence="8">
    <location>
        <begin position="193"/>
        <end position="208"/>
    </location>
</feature>
<dbReference type="Proteomes" id="UP001152622">
    <property type="component" value="Chromosome 4"/>
</dbReference>
<evidence type="ECO:0000256" key="3">
    <source>
        <dbReference type="ARBA" id="ARBA00022553"/>
    </source>
</evidence>
<dbReference type="PANTHER" id="PTHR17271">
    <property type="entry name" value="PLECKSTRIN HOMOLOGY PH DOMAIN-CONTAINING PROTEIN"/>
    <property type="match status" value="1"/>
</dbReference>
<feature type="compositionally biased region" description="Polar residues" evidence="8">
    <location>
        <begin position="279"/>
        <end position="301"/>
    </location>
</feature>
<protein>
    <recommendedName>
        <fullName evidence="9">PH domain-containing protein</fullName>
    </recommendedName>
</protein>
<accession>A0A9Q1J0B0</accession>
<feature type="domain" description="PH" evidence="9">
    <location>
        <begin position="607"/>
        <end position="703"/>
    </location>
</feature>
<sequence length="1150" mass="129863">MTRLDPSPHRLSPRAWSEEPRGREHFSRHTGGREREGESGYLSLRRAGSRSSVRESSPPPPYRHSELGHPLPSTRSPEPKACIPFRNPDLGVPSKRRNSGSSNEPLLTSPSKYSQHSNFRRGPRSPSPYTPSPHNTSPTPTRCYSHSSSNHQSRHSSSSHRRGSVLSHSSSPSRSSSPFRQSEYSGSSRRRHFDPEDYSQGRDRERGSPSHNLHGRGLDSEKLYKNLNSIASSGDFNQQSGSAANWKSSRSKTEMNGYSHGRSRDSRNPSPSRRGCDTPNHSLQNKTANNNTRCDSAASYSHKSRDGRAKTDPGLLPGSWGGSTHSLCSPALSRGSSPHRRGLDSQLSPHSLKIHPAATEANHRSRSISRRVLEARSPSSEYRRSSYRNRSPSPRVHGHTSSQSSLESEACRGGGSGGSDTAGMMEEYVVMADIPQTKPIYMREGPRQRGKSQSHRTEVEEPRESSRYSHTTDGRREPEDSRERGRGRERGRDRRERRDVEHGRRSRAQSTVSHHSQSAPQVDRRTVNLSSGCQADLSGETLNEKARNPCIELTRMLCCGSVMRTSDTSDNRFIVDHPTFILLCYSLFLFHLLSDGSVATNMTPDLLNFKKGWMSKLEEDGEWKKHWFVLTDTSLRYYRDSEAEERDDLDGELSLQYCVKVSECDVQKNYGFQIQTREAVFTLSAVTSGIRRNWVEVIRKTVLPGTSPEITQLPDSSSEKDTSLSRPLPSRRRSSRQTCGDSGETANPCPLSRDYAELALATVTHNSPPANESELEEGASSEQQRRLEDRTRWFQSQASKKAAASSPWDTVVLKKGHSPPFQSEEDIERRWAELERQPLREAESAPLTGTLGDHPGNEALQTEVETLRQQLVSLQGDGDEGEGGQCGLEAPCGRSLEVLEKAHRQALEELQKQHVREIRELEREKERLLREETQATVQAMEALKKAHREELERELESVRRQIGGGADTQPLHKEQRSETEALQRELDDLSERYSQKCLELNRAEQSSAEREREISRREREVAQLRKENQELQSRLTEEISRMCPLIAGQGSGVSVSLSNHELSSCDLEMLLRVKENELQYLHREISCLRDELHSLNKEKRSACDRYKEVYVELGRMKSRSEQEIEALKEHLKLAMAALLEEQQLENNLEH</sequence>
<feature type="compositionally biased region" description="Low complexity" evidence="8">
    <location>
        <begin position="164"/>
        <end position="185"/>
    </location>
</feature>
<keyword evidence="4 7" id="KW-0175">Coiled coil</keyword>
<dbReference type="InterPro" id="IPR001849">
    <property type="entry name" value="PH_domain"/>
</dbReference>
<comment type="caution">
    <text evidence="10">The sequence shown here is derived from an EMBL/GenBank/DDBJ whole genome shotgun (WGS) entry which is preliminary data.</text>
</comment>
<comment type="subcellular location">
    <subcellularLocation>
        <location evidence="1">Cytoplasm</location>
        <location evidence="1">Cytoskeleton</location>
    </subcellularLocation>
</comment>
<feature type="region of interest" description="Disordered" evidence="8">
    <location>
        <begin position="954"/>
        <end position="984"/>
    </location>
</feature>
<evidence type="ECO:0000256" key="8">
    <source>
        <dbReference type="SAM" id="MobiDB-lite"/>
    </source>
</evidence>
<evidence type="ECO:0000256" key="1">
    <source>
        <dbReference type="ARBA" id="ARBA00004245"/>
    </source>
</evidence>
<dbReference type="Gene3D" id="2.30.29.30">
    <property type="entry name" value="Pleckstrin-homology domain (PH domain)/Phosphotyrosine-binding domain (PTB)"/>
    <property type="match status" value="1"/>
</dbReference>
<feature type="region of interest" description="Disordered" evidence="8">
    <location>
        <begin position="1"/>
        <end position="422"/>
    </location>
</feature>
<dbReference type="InterPro" id="IPR011993">
    <property type="entry name" value="PH-like_dom_sf"/>
</dbReference>
<keyword evidence="6" id="KW-0206">Cytoskeleton</keyword>
<dbReference type="GO" id="GO:0015629">
    <property type="term" value="C:actin cytoskeleton"/>
    <property type="evidence" value="ECO:0007669"/>
    <property type="project" value="TreeGrafter"/>
</dbReference>
<keyword evidence="3" id="KW-0597">Phosphoprotein</keyword>